<dbReference type="InterPro" id="IPR013087">
    <property type="entry name" value="Znf_C2H2_type"/>
</dbReference>
<keyword evidence="4" id="KW-1185">Reference proteome</keyword>
<comment type="caution">
    <text evidence="3">The sequence shown here is derived from an EMBL/GenBank/DDBJ whole genome shotgun (WGS) entry which is preliminary data.</text>
</comment>
<evidence type="ECO:0000256" key="1">
    <source>
        <dbReference type="PROSITE-ProRule" id="PRU00042"/>
    </source>
</evidence>
<keyword evidence="1" id="KW-0863">Zinc-finger</keyword>
<evidence type="ECO:0000313" key="3">
    <source>
        <dbReference type="EMBL" id="ORY43171.1"/>
    </source>
</evidence>
<proteinExistence type="predicted"/>
<dbReference type="Proteomes" id="UP000193642">
    <property type="component" value="Unassembled WGS sequence"/>
</dbReference>
<keyword evidence="1" id="KW-0479">Metal-binding</keyword>
<evidence type="ECO:0000259" key="2">
    <source>
        <dbReference type="PROSITE" id="PS50157"/>
    </source>
</evidence>
<dbReference type="EMBL" id="MCGO01000026">
    <property type="protein sequence ID" value="ORY43171.1"/>
    <property type="molecule type" value="Genomic_DNA"/>
</dbReference>
<accession>A0A1Y2C813</accession>
<feature type="domain" description="C2H2-type" evidence="2">
    <location>
        <begin position="233"/>
        <end position="261"/>
    </location>
</feature>
<dbReference type="PROSITE" id="PS50157">
    <property type="entry name" value="ZINC_FINGER_C2H2_2"/>
    <property type="match status" value="1"/>
</dbReference>
<protein>
    <recommendedName>
        <fullName evidence="2">C2H2-type domain-containing protein</fullName>
    </recommendedName>
</protein>
<name>A0A1Y2C813_9FUNG</name>
<dbReference type="GO" id="GO:0008270">
    <property type="term" value="F:zinc ion binding"/>
    <property type="evidence" value="ECO:0007669"/>
    <property type="project" value="UniProtKB-KW"/>
</dbReference>
<dbReference type="AlphaFoldDB" id="A0A1Y2C813"/>
<sequence>MTTSSFFWPYLASTADLQQGLPIMDQESSYQENTANNNAQQTARLPPNGALSDEPFLSGYPRLAPAPILDRRFWFMEPTDSVHQYPMVTLNPDPNEFLGGSLDRLLGQYPRLSNPSAVAVHPPDTLPEISSSLAACQGGHQPQQPLRSLSAPLLMAETYSIANRLDCSSANLEQPAPTQQIQTIKPNIRSSTSPLLKKRISEELNPVKEEALLRHIRALKAHRNRPSIKRSFRKCTQCDGVFETSVLLANHLREVHNIQQCPFGRGDKGCTMELNANWREHCIVSHSEAPKPICPECGNTFSSVTSRFRAHLKQCRAGEVETCDSDEGA</sequence>
<gene>
    <name evidence="3" type="ORF">BCR33DRAFT_717906</name>
</gene>
<keyword evidence="1" id="KW-0862">Zinc</keyword>
<reference evidence="3 4" key="1">
    <citation type="submission" date="2016-07" db="EMBL/GenBank/DDBJ databases">
        <title>Pervasive Adenine N6-methylation of Active Genes in Fungi.</title>
        <authorList>
            <consortium name="DOE Joint Genome Institute"/>
            <person name="Mondo S.J."/>
            <person name="Dannebaum R.O."/>
            <person name="Kuo R.C."/>
            <person name="Labutti K."/>
            <person name="Haridas S."/>
            <person name="Kuo A."/>
            <person name="Salamov A."/>
            <person name="Ahrendt S.R."/>
            <person name="Lipzen A."/>
            <person name="Sullivan W."/>
            <person name="Andreopoulos W.B."/>
            <person name="Clum A."/>
            <person name="Lindquist E."/>
            <person name="Daum C."/>
            <person name="Ramamoorthy G.K."/>
            <person name="Gryganskyi A."/>
            <person name="Culley D."/>
            <person name="Magnuson J.K."/>
            <person name="James T.Y."/>
            <person name="O'Malley M.A."/>
            <person name="Stajich J.E."/>
            <person name="Spatafora J.W."/>
            <person name="Visel A."/>
            <person name="Grigoriev I.V."/>
        </authorList>
    </citation>
    <scope>NUCLEOTIDE SEQUENCE [LARGE SCALE GENOMIC DNA]</scope>
    <source>
        <strain evidence="3 4">JEL800</strain>
    </source>
</reference>
<evidence type="ECO:0000313" key="4">
    <source>
        <dbReference type="Proteomes" id="UP000193642"/>
    </source>
</evidence>
<organism evidence="3 4">
    <name type="scientific">Rhizoclosmatium globosum</name>
    <dbReference type="NCBI Taxonomy" id="329046"/>
    <lineage>
        <taxon>Eukaryota</taxon>
        <taxon>Fungi</taxon>
        <taxon>Fungi incertae sedis</taxon>
        <taxon>Chytridiomycota</taxon>
        <taxon>Chytridiomycota incertae sedis</taxon>
        <taxon>Chytridiomycetes</taxon>
        <taxon>Chytridiales</taxon>
        <taxon>Chytriomycetaceae</taxon>
        <taxon>Rhizoclosmatium</taxon>
    </lineage>
</organism>
<dbReference type="PROSITE" id="PS00028">
    <property type="entry name" value="ZINC_FINGER_C2H2_1"/>
    <property type="match status" value="1"/>
</dbReference>